<comment type="caution">
    <text evidence="1">The sequence shown here is derived from an EMBL/GenBank/DDBJ whole genome shotgun (WGS) entry which is preliminary data.</text>
</comment>
<sequence>MSNEKNLSDIYNNLYTELAINNDNTSKQIDLSMHNSQVFLNKVIDELCNVYNEEVMKGNPISSILYSINQYFINKQQIPEEIINLCLNNQTEPI</sequence>
<proteinExistence type="predicted"/>
<name>A0A9N9EI91_9GLOM</name>
<accession>A0A9N9EI91</accession>
<dbReference type="AlphaFoldDB" id="A0A9N9EI91"/>
<keyword evidence="2" id="KW-1185">Reference proteome</keyword>
<evidence type="ECO:0000313" key="2">
    <source>
        <dbReference type="Proteomes" id="UP000789759"/>
    </source>
</evidence>
<gene>
    <name evidence="1" type="ORF">CPELLU_LOCUS10719</name>
</gene>
<reference evidence="1" key="1">
    <citation type="submission" date="2021-06" db="EMBL/GenBank/DDBJ databases">
        <authorList>
            <person name="Kallberg Y."/>
            <person name="Tangrot J."/>
            <person name="Rosling A."/>
        </authorList>
    </citation>
    <scope>NUCLEOTIDE SEQUENCE</scope>
    <source>
        <strain evidence="1">FL966</strain>
    </source>
</reference>
<dbReference type="OrthoDB" id="10410223at2759"/>
<dbReference type="EMBL" id="CAJVQA010008993">
    <property type="protein sequence ID" value="CAG8679781.1"/>
    <property type="molecule type" value="Genomic_DNA"/>
</dbReference>
<evidence type="ECO:0000313" key="1">
    <source>
        <dbReference type="EMBL" id="CAG8679781.1"/>
    </source>
</evidence>
<feature type="non-terminal residue" evidence="1">
    <location>
        <position position="94"/>
    </location>
</feature>
<protein>
    <submittedName>
        <fullName evidence="1">7000_t:CDS:1</fullName>
    </submittedName>
</protein>
<organism evidence="1 2">
    <name type="scientific">Cetraspora pellucida</name>
    <dbReference type="NCBI Taxonomy" id="1433469"/>
    <lineage>
        <taxon>Eukaryota</taxon>
        <taxon>Fungi</taxon>
        <taxon>Fungi incertae sedis</taxon>
        <taxon>Mucoromycota</taxon>
        <taxon>Glomeromycotina</taxon>
        <taxon>Glomeromycetes</taxon>
        <taxon>Diversisporales</taxon>
        <taxon>Gigasporaceae</taxon>
        <taxon>Cetraspora</taxon>
    </lineage>
</organism>
<dbReference type="Proteomes" id="UP000789759">
    <property type="component" value="Unassembled WGS sequence"/>
</dbReference>